<comment type="caution">
    <text evidence="9">The sequence shown here is derived from an EMBL/GenBank/DDBJ whole genome shotgun (WGS) entry which is preliminary data.</text>
</comment>
<dbReference type="InterPro" id="IPR000801">
    <property type="entry name" value="Esterase-like"/>
</dbReference>
<evidence type="ECO:0000256" key="7">
    <source>
        <dbReference type="PIRSR" id="PIRSR614186-1"/>
    </source>
</evidence>
<dbReference type="EMBL" id="CATQJA010002587">
    <property type="protein sequence ID" value="CAJ0571950.1"/>
    <property type="molecule type" value="Genomic_DNA"/>
</dbReference>
<dbReference type="PANTHER" id="PTHR10061:SF0">
    <property type="entry name" value="S-FORMYLGLUTATHIONE HYDROLASE"/>
    <property type="match status" value="1"/>
</dbReference>
<evidence type="ECO:0000313" key="9">
    <source>
        <dbReference type="EMBL" id="CAJ0571950.1"/>
    </source>
</evidence>
<accession>A0AA36CNA5</accession>
<dbReference type="Proteomes" id="UP001177023">
    <property type="component" value="Unassembled WGS sequence"/>
</dbReference>
<dbReference type="Pfam" id="PF00756">
    <property type="entry name" value="Esterase"/>
    <property type="match status" value="1"/>
</dbReference>
<gene>
    <name evidence="9" type="ORF">MSPICULIGERA_LOCUS10347</name>
</gene>
<evidence type="ECO:0000256" key="8">
    <source>
        <dbReference type="RuleBase" id="RU363068"/>
    </source>
</evidence>
<evidence type="ECO:0000256" key="3">
    <source>
        <dbReference type="ARBA" id="ARBA00012479"/>
    </source>
</evidence>
<dbReference type="GO" id="GO:0018738">
    <property type="term" value="F:S-formylglutathione hydrolase activity"/>
    <property type="evidence" value="ECO:0007669"/>
    <property type="project" value="UniProtKB-EC"/>
</dbReference>
<reference evidence="9" key="1">
    <citation type="submission" date="2023-06" db="EMBL/GenBank/DDBJ databases">
        <authorList>
            <person name="Delattre M."/>
        </authorList>
    </citation>
    <scope>NUCLEOTIDE SEQUENCE</scope>
    <source>
        <strain evidence="9">AF72</strain>
    </source>
</reference>
<comment type="similarity">
    <text evidence="2 8">Belongs to the esterase D family.</text>
</comment>
<evidence type="ECO:0000256" key="4">
    <source>
        <dbReference type="ARBA" id="ARBA00016774"/>
    </source>
</evidence>
<dbReference type="GO" id="GO:0052689">
    <property type="term" value="F:carboxylic ester hydrolase activity"/>
    <property type="evidence" value="ECO:0007669"/>
    <property type="project" value="UniProtKB-KW"/>
</dbReference>
<dbReference type="InterPro" id="IPR029058">
    <property type="entry name" value="AB_hydrolase_fold"/>
</dbReference>
<dbReference type="FunFam" id="3.40.50.1820:FF:000002">
    <property type="entry name" value="S-formylglutathione hydrolase"/>
    <property type="match status" value="1"/>
</dbReference>
<proteinExistence type="inferred from homology"/>
<comment type="subcellular location">
    <subcellularLocation>
        <location evidence="8">Cytoplasm</location>
    </subcellularLocation>
</comment>
<dbReference type="Gene3D" id="3.40.50.1820">
    <property type="entry name" value="alpha/beta hydrolase"/>
    <property type="match status" value="1"/>
</dbReference>
<keyword evidence="8" id="KW-0963">Cytoplasm</keyword>
<dbReference type="EC" id="3.1.2.12" evidence="3 8"/>
<dbReference type="NCBIfam" id="TIGR02821">
    <property type="entry name" value="fghA_ester_D"/>
    <property type="match status" value="1"/>
</dbReference>
<feature type="active site" description="Charge relay system" evidence="7">
    <location>
        <position position="228"/>
    </location>
</feature>
<protein>
    <recommendedName>
        <fullName evidence="4 8">S-formylglutathione hydrolase</fullName>
        <ecNumber evidence="3 8">3.1.2.12</ecNumber>
    </recommendedName>
</protein>
<keyword evidence="5 8" id="KW-0719">Serine esterase</keyword>
<sequence length="281" mass="31606">MSDKLTKVSDWRCFNGHQQVYKHHSDATGCAMTFGLYTPDAASESSKKPCLLYLSGLTCTHANVMEKAGFQRLASKYGFFVLHPDTSPRGVDLPGDSDSWDFGKGAGFYLNATQEPWSGHYKMYDYVLELRKLAVEQFNIDPAQIGIFGHSMGGHGALTIGLKNPELFKSISAFSPICHPKNCAWGKKAFGNYLGLDESTWDEYDAALLCKSYAGPKRRLLVDQGQEDQFLKDGQLQPESLKDTPNVEVYTHLRAGYDHSYYFISTFLEEHFDHHAKEFTQ</sequence>
<organism evidence="9 10">
    <name type="scientific">Mesorhabditis spiculigera</name>
    <dbReference type="NCBI Taxonomy" id="96644"/>
    <lineage>
        <taxon>Eukaryota</taxon>
        <taxon>Metazoa</taxon>
        <taxon>Ecdysozoa</taxon>
        <taxon>Nematoda</taxon>
        <taxon>Chromadorea</taxon>
        <taxon>Rhabditida</taxon>
        <taxon>Rhabditina</taxon>
        <taxon>Rhabditomorpha</taxon>
        <taxon>Rhabditoidea</taxon>
        <taxon>Rhabditidae</taxon>
        <taxon>Mesorhabditinae</taxon>
        <taxon>Mesorhabditis</taxon>
    </lineage>
</organism>
<dbReference type="SUPFAM" id="SSF53474">
    <property type="entry name" value="alpha/beta-Hydrolases"/>
    <property type="match status" value="1"/>
</dbReference>
<feature type="active site" description="Charge relay system" evidence="7">
    <location>
        <position position="259"/>
    </location>
</feature>
<evidence type="ECO:0000256" key="5">
    <source>
        <dbReference type="ARBA" id="ARBA00022487"/>
    </source>
</evidence>
<name>A0AA36CNA5_9BILA</name>
<dbReference type="GO" id="GO:0005829">
    <property type="term" value="C:cytosol"/>
    <property type="evidence" value="ECO:0007669"/>
    <property type="project" value="TreeGrafter"/>
</dbReference>
<feature type="active site" description="Charge relay system" evidence="7">
    <location>
        <position position="151"/>
    </location>
</feature>
<evidence type="ECO:0000256" key="6">
    <source>
        <dbReference type="ARBA" id="ARBA00022801"/>
    </source>
</evidence>
<keyword evidence="6 8" id="KW-0378">Hydrolase</keyword>
<evidence type="ECO:0000256" key="2">
    <source>
        <dbReference type="ARBA" id="ARBA00005622"/>
    </source>
</evidence>
<comment type="catalytic activity">
    <reaction evidence="8">
        <text>S-formylglutathione + H2O = formate + glutathione + H(+)</text>
        <dbReference type="Rhea" id="RHEA:14961"/>
        <dbReference type="ChEBI" id="CHEBI:15377"/>
        <dbReference type="ChEBI" id="CHEBI:15378"/>
        <dbReference type="ChEBI" id="CHEBI:15740"/>
        <dbReference type="ChEBI" id="CHEBI:57688"/>
        <dbReference type="ChEBI" id="CHEBI:57925"/>
        <dbReference type="EC" id="3.1.2.12"/>
    </reaction>
</comment>
<dbReference type="PANTHER" id="PTHR10061">
    <property type="entry name" value="S-FORMYLGLUTATHIONE HYDROLASE"/>
    <property type="match status" value="1"/>
</dbReference>
<dbReference type="InterPro" id="IPR014186">
    <property type="entry name" value="S-formylglutathione_hydrol"/>
</dbReference>
<evidence type="ECO:0000256" key="1">
    <source>
        <dbReference type="ARBA" id="ARBA00002608"/>
    </source>
</evidence>
<dbReference type="GO" id="GO:0046294">
    <property type="term" value="P:formaldehyde catabolic process"/>
    <property type="evidence" value="ECO:0007669"/>
    <property type="project" value="InterPro"/>
</dbReference>
<dbReference type="AlphaFoldDB" id="A0AA36CNA5"/>
<evidence type="ECO:0000313" key="10">
    <source>
        <dbReference type="Proteomes" id="UP001177023"/>
    </source>
</evidence>
<feature type="non-terminal residue" evidence="9">
    <location>
        <position position="1"/>
    </location>
</feature>
<keyword evidence="10" id="KW-1185">Reference proteome</keyword>
<comment type="function">
    <text evidence="1 8">Serine hydrolase involved in the detoxification of formaldehyde.</text>
</comment>